<evidence type="ECO:0000313" key="8">
    <source>
        <dbReference type="EMBL" id="SHE74308.1"/>
    </source>
</evidence>
<dbReference type="Pfam" id="PF03968">
    <property type="entry name" value="LptD_N"/>
    <property type="match status" value="1"/>
</dbReference>
<evidence type="ECO:0000259" key="7">
    <source>
        <dbReference type="Pfam" id="PF04453"/>
    </source>
</evidence>
<keyword evidence="9" id="KW-1185">Reference proteome</keyword>
<feature type="domain" description="LptD C-terminal" evidence="7">
    <location>
        <begin position="336"/>
        <end position="707"/>
    </location>
</feature>
<dbReference type="GO" id="GO:1990351">
    <property type="term" value="C:transporter complex"/>
    <property type="evidence" value="ECO:0007669"/>
    <property type="project" value="TreeGrafter"/>
</dbReference>
<evidence type="ECO:0000256" key="4">
    <source>
        <dbReference type="HAMAP-Rule" id="MF_01411"/>
    </source>
</evidence>
<evidence type="ECO:0000256" key="2">
    <source>
        <dbReference type="ARBA" id="ARBA00023136"/>
    </source>
</evidence>
<feature type="domain" description="Organic solvent tolerance-like N-terminal" evidence="6">
    <location>
        <begin position="95"/>
        <end position="229"/>
    </location>
</feature>
<dbReference type="HAMAP" id="MF_01411">
    <property type="entry name" value="LPS_assembly_LptD"/>
    <property type="match status" value="1"/>
</dbReference>
<proteinExistence type="inferred from homology"/>
<keyword evidence="1 4" id="KW-0732">Signal</keyword>
<gene>
    <name evidence="4" type="primary">lptD</name>
    <name evidence="8" type="ORF">SAMN02745117_00768</name>
</gene>
<evidence type="ECO:0000313" key="9">
    <source>
        <dbReference type="Proteomes" id="UP000184327"/>
    </source>
</evidence>
<dbReference type="GO" id="GO:0009279">
    <property type="term" value="C:cell outer membrane"/>
    <property type="evidence" value="ECO:0007669"/>
    <property type="project" value="UniProtKB-SubCell"/>
</dbReference>
<reference evidence="8 9" key="1">
    <citation type="submission" date="2016-11" db="EMBL/GenBank/DDBJ databases">
        <authorList>
            <person name="Jaros S."/>
            <person name="Januszkiewicz K."/>
            <person name="Wedrychowicz H."/>
        </authorList>
    </citation>
    <scope>NUCLEOTIDE SEQUENCE [LARGE SCALE GENOMIC DNA]</scope>
    <source>
        <strain evidence="8 9">DSM 16112</strain>
    </source>
</reference>
<dbReference type="PANTHER" id="PTHR30189:SF1">
    <property type="entry name" value="LPS-ASSEMBLY PROTEIN LPTD"/>
    <property type="match status" value="1"/>
</dbReference>
<keyword evidence="3 4" id="KW-0998">Cell outer membrane</keyword>
<dbReference type="GO" id="GO:0015920">
    <property type="term" value="P:lipopolysaccharide transport"/>
    <property type="evidence" value="ECO:0007669"/>
    <property type="project" value="InterPro"/>
</dbReference>
<dbReference type="EMBL" id="FQUZ01000006">
    <property type="protein sequence ID" value="SHE74308.1"/>
    <property type="molecule type" value="Genomic_DNA"/>
</dbReference>
<dbReference type="InterPro" id="IPR005653">
    <property type="entry name" value="OstA-like_N"/>
</dbReference>
<comment type="subunit">
    <text evidence="4">Component of the lipopolysaccharide transport and assembly complex. Interacts with LptE and LptA.</text>
</comment>
<evidence type="ECO:0000256" key="5">
    <source>
        <dbReference type="SAM" id="MobiDB-lite"/>
    </source>
</evidence>
<evidence type="ECO:0000256" key="1">
    <source>
        <dbReference type="ARBA" id="ARBA00022729"/>
    </source>
</evidence>
<protein>
    <recommendedName>
        <fullName evidence="4">LPS-assembly protein LptD</fullName>
    </recommendedName>
</protein>
<dbReference type="OrthoDB" id="9760225at2"/>
<comment type="similarity">
    <text evidence="4">Belongs to the LptD family.</text>
</comment>
<dbReference type="InterPro" id="IPR020889">
    <property type="entry name" value="LipoPS_assembly_LptD"/>
</dbReference>
<dbReference type="STRING" id="1122156.SAMN02745117_00768"/>
<dbReference type="GO" id="GO:0043165">
    <property type="term" value="P:Gram-negative-bacterium-type cell outer membrane assembly"/>
    <property type="evidence" value="ECO:0007669"/>
    <property type="project" value="UniProtKB-UniRule"/>
</dbReference>
<dbReference type="InterPro" id="IPR050218">
    <property type="entry name" value="LptD"/>
</dbReference>
<accession>A0A1M4VZA0</accession>
<evidence type="ECO:0000259" key="6">
    <source>
        <dbReference type="Pfam" id="PF03968"/>
    </source>
</evidence>
<dbReference type="AlphaFoldDB" id="A0A1M4VZA0"/>
<dbReference type="PANTHER" id="PTHR30189">
    <property type="entry name" value="LPS-ASSEMBLY PROTEIN"/>
    <property type="match status" value="1"/>
</dbReference>
<keyword evidence="2 4" id="KW-0472">Membrane</keyword>
<dbReference type="Gene3D" id="2.60.450.10">
    <property type="entry name" value="Lipopolysaccharide (LPS) transport protein A like domain"/>
    <property type="match status" value="1"/>
</dbReference>
<name>A0A1M4VZA0_9BURK</name>
<comment type="caution">
    <text evidence="4">Lacks conserved residue(s) required for the propagation of feature annotation.</text>
</comment>
<feature type="compositionally biased region" description="Low complexity" evidence="5">
    <location>
        <begin position="12"/>
        <end position="26"/>
    </location>
</feature>
<comment type="function">
    <text evidence="4">Together with LptE, is involved in the assembly of lipopolysaccharide (LPS) at the surface of the outer membrane.</text>
</comment>
<organism evidence="8 9">
    <name type="scientific">Lampropedia hyalina DSM 16112</name>
    <dbReference type="NCBI Taxonomy" id="1122156"/>
    <lineage>
        <taxon>Bacteria</taxon>
        <taxon>Pseudomonadati</taxon>
        <taxon>Pseudomonadota</taxon>
        <taxon>Betaproteobacteria</taxon>
        <taxon>Burkholderiales</taxon>
        <taxon>Comamonadaceae</taxon>
        <taxon>Lampropedia</taxon>
    </lineage>
</organism>
<sequence length="820" mass="92433">MKQRSTTREGLPGPCGQPTPCGGTPPAATRAHFRLNRLWWLLLVSGTALAQQPGSAPAREDSLNSLILSLQKSHTLQQHAPAASQAQEKPPIHLEADRIHGTQDSTITLEGDAQLQQGPTFLRADRVEYESSDQQARAQGNVHINQAGDVYEGSDLDINLQTYQGYFQDVNYRLQENQAHGTAERVDFLGREELAVQQGNYTTCQRVEHDPDWEPAWQIHAKSLHIDRANNVGTARGAVLEFQGVPLLPVPYLSFPVSDQRKSGFLPPTVGLDSVSGLQYEQPYYWNISPNRDAILSTSIMARRGVNVGGEFRYLERDFSGELSGSFMPDDRLRDRNRWSYAYKHRHDIAVPVGQMQANLNLNRVGDDNHWRDFPRTSHSLTDRLLSSEGQLQWSHQDVSVRLRALEWQTLQDPDSIITPPYDMLPQLNARYTPQQPLAGMDVYGELDTTRFRADDRYAVNLTDGDRSYALLRVSRPFLAPHGFVTPSLQVHASSYRLESTPLNPAGNHNRVIGTASIDSGLFFERETSFWGRNTIQTLEPRAFYTYTPYKDQSMLPLYDTAELDFTFASIYSPNAFVGNDRFADNNLLTLGANSKLIDPETGGEIARIGLAQRLRFKDQRVSAIGENVVTDRWSDILLGGAVNWSPRWSSNGVIQYNYKDQRSVRYTLSAQYQPGEYRSLSAGYRMKRDASKHIDVGWQWPLTAFWNSPSGEQAAIGRDRPRWYSVGRLNYSMRDKRLVDTIVGLEYDSCCWIGRVVLERLQNSYDTANTRLLFQIELVGLSRLSVGSNPLNALRSNVPGYQPLTGQSFGSGSRSDQYE</sequence>
<dbReference type="Proteomes" id="UP000184327">
    <property type="component" value="Unassembled WGS sequence"/>
</dbReference>
<evidence type="ECO:0000256" key="3">
    <source>
        <dbReference type="ARBA" id="ARBA00023237"/>
    </source>
</evidence>
<dbReference type="Pfam" id="PF04453">
    <property type="entry name" value="LptD"/>
    <property type="match status" value="1"/>
</dbReference>
<feature type="region of interest" description="Disordered" evidence="5">
    <location>
        <begin position="1"/>
        <end position="28"/>
    </location>
</feature>
<comment type="subcellular location">
    <subcellularLocation>
        <location evidence="4">Cell outer membrane</location>
    </subcellularLocation>
</comment>
<dbReference type="InterPro" id="IPR007543">
    <property type="entry name" value="LptD_C"/>
</dbReference>